<keyword evidence="1" id="KW-0479">Metal-binding</keyword>
<dbReference type="Proteomes" id="UP001172457">
    <property type="component" value="Chromosome 8"/>
</dbReference>
<dbReference type="Gene3D" id="4.10.60.10">
    <property type="entry name" value="Zinc finger, CCHC-type"/>
    <property type="match status" value="1"/>
</dbReference>
<dbReference type="InterPro" id="IPR027417">
    <property type="entry name" value="P-loop_NTPase"/>
</dbReference>
<dbReference type="EMBL" id="JARYMX010000008">
    <property type="protein sequence ID" value="KAJ9538593.1"/>
    <property type="molecule type" value="Genomic_DNA"/>
</dbReference>
<dbReference type="SMART" id="SM00343">
    <property type="entry name" value="ZnF_C2HC"/>
    <property type="match status" value="1"/>
</dbReference>
<name>A0AA38SGU0_9ASTR</name>
<protein>
    <recommendedName>
        <fullName evidence="3">CCHC-type domain-containing protein</fullName>
    </recommendedName>
</protein>
<dbReference type="SUPFAM" id="SSF57756">
    <property type="entry name" value="Retrovirus zinc finger-like domains"/>
    <property type="match status" value="1"/>
</dbReference>
<evidence type="ECO:0000256" key="2">
    <source>
        <dbReference type="SAM" id="MobiDB-lite"/>
    </source>
</evidence>
<feature type="region of interest" description="Disordered" evidence="2">
    <location>
        <begin position="126"/>
        <end position="154"/>
    </location>
</feature>
<dbReference type="Pfam" id="PF00098">
    <property type="entry name" value="zf-CCHC"/>
    <property type="match status" value="1"/>
</dbReference>
<dbReference type="GO" id="GO:0003676">
    <property type="term" value="F:nucleic acid binding"/>
    <property type="evidence" value="ECO:0007669"/>
    <property type="project" value="InterPro"/>
</dbReference>
<gene>
    <name evidence="4" type="ORF">OSB04_031326</name>
</gene>
<dbReference type="InterPro" id="IPR001878">
    <property type="entry name" value="Znf_CCHC"/>
</dbReference>
<sequence>MNIFDVHEYNRLLVKKEDLGFDHVKQYQMKVPDEALKVVTRESAYMLQDALTEYGYVVKAYQGARNEEHRDKMINKFKDGLILILGYVLAEGFDKEIIPPQNKSRWLHMYRQIKNINPTTFKAQQKYKVKRTKDKRQTTKEKGKRTKDKVQRTKDRYRSRCTKYKVKVPDEALKVVVIYDKILELGNKKDVAGPNCFTCGKLGHLARNCTNHVSKYDYYKNKMNLAKMQDDGHALLTEDEAWLPSVLMR</sequence>
<organism evidence="4 5">
    <name type="scientific">Centaurea solstitialis</name>
    <name type="common">yellow star-thistle</name>
    <dbReference type="NCBI Taxonomy" id="347529"/>
    <lineage>
        <taxon>Eukaryota</taxon>
        <taxon>Viridiplantae</taxon>
        <taxon>Streptophyta</taxon>
        <taxon>Embryophyta</taxon>
        <taxon>Tracheophyta</taxon>
        <taxon>Spermatophyta</taxon>
        <taxon>Magnoliopsida</taxon>
        <taxon>eudicotyledons</taxon>
        <taxon>Gunneridae</taxon>
        <taxon>Pentapetalae</taxon>
        <taxon>asterids</taxon>
        <taxon>campanulids</taxon>
        <taxon>Asterales</taxon>
        <taxon>Asteraceae</taxon>
        <taxon>Carduoideae</taxon>
        <taxon>Cardueae</taxon>
        <taxon>Centaureinae</taxon>
        <taxon>Centaurea</taxon>
    </lineage>
</organism>
<proteinExistence type="predicted"/>
<evidence type="ECO:0000313" key="4">
    <source>
        <dbReference type="EMBL" id="KAJ9538593.1"/>
    </source>
</evidence>
<accession>A0AA38SGU0</accession>
<keyword evidence="5" id="KW-1185">Reference proteome</keyword>
<keyword evidence="1" id="KW-0863">Zinc-finger</keyword>
<dbReference type="SUPFAM" id="SSF52540">
    <property type="entry name" value="P-loop containing nucleoside triphosphate hydrolases"/>
    <property type="match status" value="1"/>
</dbReference>
<dbReference type="InterPro" id="IPR036875">
    <property type="entry name" value="Znf_CCHC_sf"/>
</dbReference>
<evidence type="ECO:0000259" key="3">
    <source>
        <dbReference type="PROSITE" id="PS50158"/>
    </source>
</evidence>
<keyword evidence="1" id="KW-0862">Zinc</keyword>
<dbReference type="GO" id="GO:0008270">
    <property type="term" value="F:zinc ion binding"/>
    <property type="evidence" value="ECO:0007669"/>
    <property type="project" value="UniProtKB-KW"/>
</dbReference>
<evidence type="ECO:0000256" key="1">
    <source>
        <dbReference type="PROSITE-ProRule" id="PRU00047"/>
    </source>
</evidence>
<dbReference type="AlphaFoldDB" id="A0AA38SGU0"/>
<reference evidence="4" key="1">
    <citation type="submission" date="2023-03" db="EMBL/GenBank/DDBJ databases">
        <title>Chromosome-scale reference genome and RAD-based genetic map of yellow starthistle (Centaurea solstitialis) reveal putative structural variation and QTLs associated with invader traits.</title>
        <authorList>
            <person name="Reatini B."/>
            <person name="Cang F.A."/>
            <person name="Jiang Q."/>
            <person name="Mckibben M.T.W."/>
            <person name="Barker M.S."/>
            <person name="Rieseberg L.H."/>
            <person name="Dlugosch K.M."/>
        </authorList>
    </citation>
    <scope>NUCLEOTIDE SEQUENCE</scope>
    <source>
        <strain evidence="4">CAN-66</strain>
        <tissue evidence="4">Leaf</tissue>
    </source>
</reference>
<dbReference type="PROSITE" id="PS50158">
    <property type="entry name" value="ZF_CCHC"/>
    <property type="match status" value="1"/>
</dbReference>
<evidence type="ECO:0000313" key="5">
    <source>
        <dbReference type="Proteomes" id="UP001172457"/>
    </source>
</evidence>
<comment type="caution">
    <text evidence="4">The sequence shown here is derived from an EMBL/GenBank/DDBJ whole genome shotgun (WGS) entry which is preliminary data.</text>
</comment>
<feature type="domain" description="CCHC-type" evidence="3">
    <location>
        <begin position="196"/>
        <end position="211"/>
    </location>
</feature>